<evidence type="ECO:0000313" key="4">
    <source>
        <dbReference type="WBParaSite" id="Csp11.Scaffold629.g8959.t2"/>
    </source>
</evidence>
<evidence type="ECO:0000256" key="2">
    <source>
        <dbReference type="SAM" id="Phobius"/>
    </source>
</evidence>
<keyword evidence="2" id="KW-0472">Membrane</keyword>
<organism evidence="3 4">
    <name type="scientific">Caenorhabditis tropicalis</name>
    <dbReference type="NCBI Taxonomy" id="1561998"/>
    <lineage>
        <taxon>Eukaryota</taxon>
        <taxon>Metazoa</taxon>
        <taxon>Ecdysozoa</taxon>
        <taxon>Nematoda</taxon>
        <taxon>Chromadorea</taxon>
        <taxon>Rhabditida</taxon>
        <taxon>Rhabditina</taxon>
        <taxon>Rhabditomorpha</taxon>
        <taxon>Rhabditoidea</taxon>
        <taxon>Rhabditidae</taxon>
        <taxon>Peloderinae</taxon>
        <taxon>Caenorhabditis</taxon>
    </lineage>
</organism>
<sequence>MIAYKKIYFEEHVKMSTKPAIDQLFDEVSQIFWIVLFFYVIVSMIWILYCCYINKMELRLVEKKIEENGAARTRELQRLLDAYNKISGDSSSDHPRSSSIIIPEQV</sequence>
<dbReference type="WBParaSite" id="Csp11.Scaffold629.g8959.t2">
    <property type="protein sequence ID" value="Csp11.Scaffold629.g8959.t2"/>
    <property type="gene ID" value="Csp11.Scaffold629.g8959"/>
</dbReference>
<proteinExistence type="predicted"/>
<keyword evidence="2" id="KW-0812">Transmembrane</keyword>
<accession>A0A1I7UG17</accession>
<evidence type="ECO:0000256" key="1">
    <source>
        <dbReference type="SAM" id="MobiDB-lite"/>
    </source>
</evidence>
<protein>
    <submittedName>
        <fullName evidence="4">Vpu protein</fullName>
    </submittedName>
</protein>
<dbReference type="eggNOG" id="ENOG502TJ2C">
    <property type="taxonomic scope" value="Eukaryota"/>
</dbReference>
<feature type="region of interest" description="Disordered" evidence="1">
    <location>
        <begin position="86"/>
        <end position="106"/>
    </location>
</feature>
<name>A0A1I7UG17_9PELO</name>
<feature type="transmembrane region" description="Helical" evidence="2">
    <location>
        <begin position="31"/>
        <end position="54"/>
    </location>
</feature>
<dbReference type="AlphaFoldDB" id="A0A1I7UG17"/>
<reference evidence="4" key="1">
    <citation type="submission" date="2016-11" db="UniProtKB">
        <authorList>
            <consortium name="WormBaseParasite"/>
        </authorList>
    </citation>
    <scope>IDENTIFICATION</scope>
</reference>
<keyword evidence="3" id="KW-1185">Reference proteome</keyword>
<feature type="compositionally biased region" description="Low complexity" evidence="1">
    <location>
        <begin position="97"/>
        <end position="106"/>
    </location>
</feature>
<evidence type="ECO:0000313" key="3">
    <source>
        <dbReference type="Proteomes" id="UP000095282"/>
    </source>
</evidence>
<dbReference type="Proteomes" id="UP000095282">
    <property type="component" value="Unplaced"/>
</dbReference>
<keyword evidence="2" id="KW-1133">Transmembrane helix</keyword>